<reference evidence="1" key="1">
    <citation type="journal article" date="2021" name="Proc. Natl. Acad. Sci. U.S.A.">
        <title>A Catalog of Tens of Thousands of Viruses from Human Metagenomes Reveals Hidden Associations with Chronic Diseases.</title>
        <authorList>
            <person name="Tisza M.J."/>
            <person name="Buck C.B."/>
        </authorList>
    </citation>
    <scope>NUCLEOTIDE SEQUENCE</scope>
    <source>
        <strain evidence="1">Ctxqo3</strain>
    </source>
</reference>
<name>A0A8S5SZI8_9CAUD</name>
<dbReference type="InterPro" id="IPR008964">
    <property type="entry name" value="Invasin/intimin_cell_adhesion"/>
</dbReference>
<dbReference type="EMBL" id="BK032710">
    <property type="protein sequence ID" value="DAF56203.1"/>
    <property type="molecule type" value="Genomic_DNA"/>
</dbReference>
<protein>
    <submittedName>
        <fullName evidence="1">SURFACE LAYER PROTEIN ADHESION, SURFACE LAYER, SELF-ASSEMBLY.1A</fullName>
    </submittedName>
</protein>
<sequence length="367" mass="41451">MEELRYSPLESVFKLTMQREGKELETYTSGEKFQAFFRKNEDNNNIQDTIKLYYSVDAPVREGKIVKFGRKKYLLLNQETEENTCYYKSAAIALNGEIILNDGSLSAIPCYAYDINNGLAQTGQTISVLSGNMDFLTEDNEQSRKIRINDEFNEFGRTWHIDNIYYKVGIAHIITKVTEDKKYQEKLAMSIIGLENSYTIEDTVKLQVILSVNGSETEGTVQWTVSDPEVASVDDAGNAIFLKAGTVKFTAKWVEKDMEQESSTITVVEHETLKPTITATVSGRNLIRPGVSYSYTVKFTDKSGNEINNVDFQWKVIPSFESNDLSYTISDKSIKLTLDNWDLGGETITLQVIQDGIILAEKEITVT</sequence>
<dbReference type="SUPFAM" id="SSF49373">
    <property type="entry name" value="Invasin/intimin cell-adhesion fragments"/>
    <property type="match status" value="1"/>
</dbReference>
<proteinExistence type="predicted"/>
<accession>A0A8S5SZI8</accession>
<dbReference type="Gene3D" id="2.60.40.1080">
    <property type="match status" value="1"/>
</dbReference>
<evidence type="ECO:0000313" key="1">
    <source>
        <dbReference type="EMBL" id="DAF56203.1"/>
    </source>
</evidence>
<organism evidence="1">
    <name type="scientific">Podoviridae sp. ctxqo3</name>
    <dbReference type="NCBI Taxonomy" id="2827755"/>
    <lineage>
        <taxon>Viruses</taxon>
        <taxon>Duplodnaviria</taxon>
        <taxon>Heunggongvirae</taxon>
        <taxon>Uroviricota</taxon>
        <taxon>Caudoviricetes</taxon>
    </lineage>
</organism>